<gene>
    <name evidence="6" type="ORF">L873DRAFT_1809052</name>
</gene>
<reference evidence="6 7" key="1">
    <citation type="journal article" date="2018" name="Nat. Ecol. Evol.">
        <title>Pezizomycetes genomes reveal the molecular basis of ectomycorrhizal truffle lifestyle.</title>
        <authorList>
            <person name="Murat C."/>
            <person name="Payen T."/>
            <person name="Noel B."/>
            <person name="Kuo A."/>
            <person name="Morin E."/>
            <person name="Chen J."/>
            <person name="Kohler A."/>
            <person name="Krizsan K."/>
            <person name="Balestrini R."/>
            <person name="Da Silva C."/>
            <person name="Montanini B."/>
            <person name="Hainaut M."/>
            <person name="Levati E."/>
            <person name="Barry K.W."/>
            <person name="Belfiori B."/>
            <person name="Cichocki N."/>
            <person name="Clum A."/>
            <person name="Dockter R.B."/>
            <person name="Fauchery L."/>
            <person name="Guy J."/>
            <person name="Iotti M."/>
            <person name="Le Tacon F."/>
            <person name="Lindquist E.A."/>
            <person name="Lipzen A."/>
            <person name="Malagnac F."/>
            <person name="Mello A."/>
            <person name="Molinier V."/>
            <person name="Miyauchi S."/>
            <person name="Poulain J."/>
            <person name="Riccioni C."/>
            <person name="Rubini A."/>
            <person name="Sitrit Y."/>
            <person name="Splivallo R."/>
            <person name="Traeger S."/>
            <person name="Wang M."/>
            <person name="Zifcakova L."/>
            <person name="Wipf D."/>
            <person name="Zambonelli A."/>
            <person name="Paolocci F."/>
            <person name="Nowrousian M."/>
            <person name="Ottonello S."/>
            <person name="Baldrian P."/>
            <person name="Spatafora J.W."/>
            <person name="Henrissat B."/>
            <person name="Nagy L.G."/>
            <person name="Aury J.M."/>
            <person name="Wincker P."/>
            <person name="Grigoriev I.V."/>
            <person name="Bonfante P."/>
            <person name="Martin F.M."/>
        </authorList>
    </citation>
    <scope>NUCLEOTIDE SEQUENCE [LARGE SCALE GENOMIC DNA]</scope>
    <source>
        <strain evidence="6 7">120613-1</strain>
    </source>
</reference>
<dbReference type="GO" id="GO:0009277">
    <property type="term" value="C:fungal-type cell wall"/>
    <property type="evidence" value="ECO:0007669"/>
    <property type="project" value="TreeGrafter"/>
</dbReference>
<dbReference type="STRING" id="1336337.A0A3N4JI38"/>
<keyword evidence="4" id="KW-0732">Signal</keyword>
<evidence type="ECO:0000313" key="7">
    <source>
        <dbReference type="Proteomes" id="UP000276215"/>
    </source>
</evidence>
<evidence type="ECO:0000256" key="1">
    <source>
        <dbReference type="ARBA" id="ARBA00004191"/>
    </source>
</evidence>
<evidence type="ECO:0000256" key="5">
    <source>
        <dbReference type="ARBA" id="ARBA00023180"/>
    </source>
</evidence>
<dbReference type="PANTHER" id="PTHR31018:SF3">
    <property type="entry name" value="RECEPTOR PROTEIN-TYROSINE KINASE"/>
    <property type="match status" value="1"/>
</dbReference>
<dbReference type="Proteomes" id="UP000276215">
    <property type="component" value="Unassembled WGS sequence"/>
</dbReference>
<evidence type="ECO:0000313" key="6">
    <source>
        <dbReference type="EMBL" id="RPA97939.1"/>
    </source>
</evidence>
<comment type="subcellular location">
    <subcellularLocation>
        <location evidence="1">Secreted</location>
        <location evidence="1">Cell wall</location>
    </subcellularLocation>
</comment>
<dbReference type="InterPro" id="IPR051648">
    <property type="entry name" value="CWI-Assembly_Regulator"/>
</dbReference>
<organism evidence="6 7">
    <name type="scientific">Choiromyces venosus 120613-1</name>
    <dbReference type="NCBI Taxonomy" id="1336337"/>
    <lineage>
        <taxon>Eukaryota</taxon>
        <taxon>Fungi</taxon>
        <taxon>Dikarya</taxon>
        <taxon>Ascomycota</taxon>
        <taxon>Pezizomycotina</taxon>
        <taxon>Pezizomycetes</taxon>
        <taxon>Pezizales</taxon>
        <taxon>Tuberaceae</taxon>
        <taxon>Choiromyces</taxon>
    </lineage>
</organism>
<evidence type="ECO:0000256" key="4">
    <source>
        <dbReference type="ARBA" id="ARBA00022729"/>
    </source>
</evidence>
<dbReference type="OrthoDB" id="536881at2759"/>
<dbReference type="EMBL" id="ML120400">
    <property type="protein sequence ID" value="RPA97939.1"/>
    <property type="molecule type" value="Genomic_DNA"/>
</dbReference>
<dbReference type="AlphaFoldDB" id="A0A3N4JI38"/>
<evidence type="ECO:0000256" key="2">
    <source>
        <dbReference type="ARBA" id="ARBA00022512"/>
    </source>
</evidence>
<dbReference type="GO" id="GO:0009986">
    <property type="term" value="C:cell surface"/>
    <property type="evidence" value="ECO:0007669"/>
    <property type="project" value="TreeGrafter"/>
</dbReference>
<keyword evidence="5" id="KW-0325">Glycoprotein</keyword>
<dbReference type="SUPFAM" id="SSF52058">
    <property type="entry name" value="L domain-like"/>
    <property type="match status" value="1"/>
</dbReference>
<name>A0A3N4JI38_9PEZI</name>
<keyword evidence="7" id="KW-1185">Reference proteome</keyword>
<accession>A0A3N4JI38</accession>
<protein>
    <submittedName>
        <fullName evidence="6">Uncharacterized protein</fullName>
    </submittedName>
</protein>
<dbReference type="PANTHER" id="PTHR31018">
    <property type="entry name" value="SPORULATION-SPECIFIC PROTEIN-RELATED"/>
    <property type="match status" value="1"/>
</dbReference>
<dbReference type="GO" id="GO:0005886">
    <property type="term" value="C:plasma membrane"/>
    <property type="evidence" value="ECO:0007669"/>
    <property type="project" value="TreeGrafter"/>
</dbReference>
<dbReference type="InterPro" id="IPR036941">
    <property type="entry name" value="Rcpt_L-dom_sf"/>
</dbReference>
<keyword evidence="2" id="KW-0134">Cell wall</keyword>
<evidence type="ECO:0000256" key="3">
    <source>
        <dbReference type="ARBA" id="ARBA00022525"/>
    </source>
</evidence>
<sequence length="206" mass="22123">MQSLTVLSSLSMPELSKVGSISWTTLPALTQLTFTKKVTEASSVLITDTNLSSLDGINLVTAKTFNINNNRYLNIVDVALGNVSEALSVEFNGKSLNCSFPNLMWATNITIREAGSASFPKLSSVNNSIAFIQNNFDSISFPELEKVGQSFAFNGNTKLTNVTANNLVSVGGTFQFANNTAFQNINGFHSLKTVGGSIDWSGTFTK</sequence>
<keyword evidence="3" id="KW-0964">Secreted</keyword>
<dbReference type="GO" id="GO:0031505">
    <property type="term" value="P:fungal-type cell wall organization"/>
    <property type="evidence" value="ECO:0007669"/>
    <property type="project" value="TreeGrafter"/>
</dbReference>
<dbReference type="Gene3D" id="3.80.20.20">
    <property type="entry name" value="Receptor L-domain"/>
    <property type="match status" value="1"/>
</dbReference>
<proteinExistence type="predicted"/>